<evidence type="ECO:0000256" key="2">
    <source>
        <dbReference type="ARBA" id="ARBA00022448"/>
    </source>
</evidence>
<organism evidence="13 14">
    <name type="scientific">Belnapia mucosa</name>
    <dbReference type="NCBI Taxonomy" id="2804532"/>
    <lineage>
        <taxon>Bacteria</taxon>
        <taxon>Pseudomonadati</taxon>
        <taxon>Pseudomonadota</taxon>
        <taxon>Alphaproteobacteria</taxon>
        <taxon>Acetobacterales</taxon>
        <taxon>Roseomonadaceae</taxon>
        <taxon>Belnapia</taxon>
    </lineage>
</organism>
<keyword evidence="8 10" id="KW-0472">Membrane</keyword>
<evidence type="ECO:0000256" key="4">
    <source>
        <dbReference type="ARBA" id="ARBA00022692"/>
    </source>
</evidence>
<feature type="signal peptide" evidence="11">
    <location>
        <begin position="1"/>
        <end position="22"/>
    </location>
</feature>
<keyword evidence="4" id="KW-0812">Transmembrane</keyword>
<proteinExistence type="predicted"/>
<evidence type="ECO:0000256" key="6">
    <source>
        <dbReference type="ARBA" id="ARBA00023065"/>
    </source>
</evidence>
<feature type="domain" description="OmpA-like" evidence="12">
    <location>
        <begin position="248"/>
        <end position="357"/>
    </location>
</feature>
<keyword evidence="14" id="KW-1185">Reference proteome</keyword>
<dbReference type="PRINTS" id="PR01021">
    <property type="entry name" value="OMPADOMAIN"/>
</dbReference>
<evidence type="ECO:0000256" key="3">
    <source>
        <dbReference type="ARBA" id="ARBA00022452"/>
    </source>
</evidence>
<keyword evidence="6" id="KW-0406">Ion transport</keyword>
<dbReference type="InterPro" id="IPR006665">
    <property type="entry name" value="OmpA-like"/>
</dbReference>
<dbReference type="Gene3D" id="2.40.160.20">
    <property type="match status" value="1"/>
</dbReference>
<dbReference type="EMBL" id="JAEUXJ010000015">
    <property type="protein sequence ID" value="MBL6458495.1"/>
    <property type="molecule type" value="Genomic_DNA"/>
</dbReference>
<keyword evidence="5 11" id="KW-0732">Signal</keyword>
<dbReference type="PANTHER" id="PTHR30329:SF21">
    <property type="entry name" value="LIPOPROTEIN YIAD-RELATED"/>
    <property type="match status" value="1"/>
</dbReference>
<evidence type="ECO:0000256" key="1">
    <source>
        <dbReference type="ARBA" id="ARBA00004571"/>
    </source>
</evidence>
<dbReference type="SUPFAM" id="SSF56925">
    <property type="entry name" value="OMPA-like"/>
    <property type="match status" value="1"/>
</dbReference>
<protein>
    <submittedName>
        <fullName evidence="13">OmpA family protein</fullName>
    </submittedName>
</protein>
<evidence type="ECO:0000256" key="10">
    <source>
        <dbReference type="PROSITE-ProRule" id="PRU00473"/>
    </source>
</evidence>
<dbReference type="CDD" id="cd07185">
    <property type="entry name" value="OmpA_C-like"/>
    <property type="match status" value="1"/>
</dbReference>
<dbReference type="InterPro" id="IPR027385">
    <property type="entry name" value="Beta-barrel_OMP"/>
</dbReference>
<comment type="caution">
    <text evidence="13">The sequence shown here is derived from an EMBL/GenBank/DDBJ whole genome shotgun (WGS) entry which is preliminary data.</text>
</comment>
<evidence type="ECO:0000256" key="9">
    <source>
        <dbReference type="ARBA" id="ARBA00023237"/>
    </source>
</evidence>
<evidence type="ECO:0000256" key="5">
    <source>
        <dbReference type="ARBA" id="ARBA00022729"/>
    </source>
</evidence>
<reference evidence="13 14" key="1">
    <citation type="submission" date="2021-01" db="EMBL/GenBank/DDBJ databases">
        <title>Belnapia mucosa sp. nov. and Belnapia arida sp. nov., isolated from the Tabernas Desert (Almeria, Spain).</title>
        <authorList>
            <person name="Molina-Menor E."/>
            <person name="Vidal-Verdu A."/>
            <person name="Calonge A."/>
            <person name="Satari L."/>
            <person name="Pereto Magraner J."/>
            <person name="Porcar Miralles M."/>
        </authorList>
    </citation>
    <scope>NUCLEOTIDE SEQUENCE [LARGE SCALE GENOMIC DNA]</scope>
    <source>
        <strain evidence="13 14">T6</strain>
    </source>
</reference>
<feature type="chain" id="PRO_5046030878" evidence="11">
    <location>
        <begin position="23"/>
        <end position="357"/>
    </location>
</feature>
<accession>A0ABS1VA18</accession>
<evidence type="ECO:0000256" key="7">
    <source>
        <dbReference type="ARBA" id="ARBA00023114"/>
    </source>
</evidence>
<keyword evidence="7" id="KW-0626">Porin</keyword>
<dbReference type="InterPro" id="IPR006664">
    <property type="entry name" value="OMP_bac"/>
</dbReference>
<dbReference type="InterPro" id="IPR011250">
    <property type="entry name" value="OMP/PagP_B-barrel"/>
</dbReference>
<evidence type="ECO:0000256" key="11">
    <source>
        <dbReference type="SAM" id="SignalP"/>
    </source>
</evidence>
<dbReference type="Pfam" id="PF13505">
    <property type="entry name" value="OMP_b-brl"/>
    <property type="match status" value="1"/>
</dbReference>
<dbReference type="Proteomes" id="UP000606490">
    <property type="component" value="Unassembled WGS sequence"/>
</dbReference>
<keyword evidence="3" id="KW-1134">Transmembrane beta strand</keyword>
<dbReference type="SUPFAM" id="SSF103088">
    <property type="entry name" value="OmpA-like"/>
    <property type="match status" value="1"/>
</dbReference>
<dbReference type="InterPro" id="IPR050330">
    <property type="entry name" value="Bact_OuterMem_StrucFunc"/>
</dbReference>
<keyword evidence="2" id="KW-0813">Transport</keyword>
<dbReference type="PANTHER" id="PTHR30329">
    <property type="entry name" value="STATOR ELEMENT OF FLAGELLAR MOTOR COMPLEX"/>
    <property type="match status" value="1"/>
</dbReference>
<dbReference type="RefSeq" id="WP_202828236.1">
    <property type="nucleotide sequence ID" value="NZ_JAEUXJ010000015.1"/>
</dbReference>
<evidence type="ECO:0000259" key="12">
    <source>
        <dbReference type="PROSITE" id="PS51123"/>
    </source>
</evidence>
<sequence>MTLRQTLLATALIAALPAAAGAQPISGLYVGAGAGLNNWVDTKSRGLHVHDNDIGVVAVGSLGWGFGNGFRAEIEGNYRNHEMRRLSFNDVAAGRSGYIDRYGAMANVFFDFDLSSFGISPRVWQPYIGGGVGYAWTQFRDARFNAAGGRYLIDDTGGSFAFQGILGGAIGLAPGLALTGEYRYFDAMSPIIEVSRTAGPASTAVPGKFRPHGENHSILVGLRYAFNPPPAPPPAVESSPMAPPPASVARTFLVFFDWDRADLTDRAREIITEAASAARRVSATRIEVAGHADRSGTPVYNQRLSERRAQVVAAELVRHGIRREEIGITAFGESRPLVPTADGVREPQNRRVEIVLR</sequence>
<dbReference type="Gene3D" id="3.30.1330.60">
    <property type="entry name" value="OmpA-like domain"/>
    <property type="match status" value="1"/>
</dbReference>
<dbReference type="InterPro" id="IPR036737">
    <property type="entry name" value="OmpA-like_sf"/>
</dbReference>
<evidence type="ECO:0000256" key="8">
    <source>
        <dbReference type="ARBA" id="ARBA00023136"/>
    </source>
</evidence>
<name>A0ABS1VA18_9PROT</name>
<keyword evidence="9" id="KW-0998">Cell outer membrane</keyword>
<comment type="subcellular location">
    <subcellularLocation>
        <location evidence="1">Cell outer membrane</location>
        <topology evidence="1">Multi-pass membrane protein</topology>
    </subcellularLocation>
</comment>
<dbReference type="Pfam" id="PF00691">
    <property type="entry name" value="OmpA"/>
    <property type="match status" value="1"/>
</dbReference>
<gene>
    <name evidence="13" type="ORF">JMJ55_24465</name>
</gene>
<evidence type="ECO:0000313" key="13">
    <source>
        <dbReference type="EMBL" id="MBL6458495.1"/>
    </source>
</evidence>
<evidence type="ECO:0000313" key="14">
    <source>
        <dbReference type="Proteomes" id="UP000606490"/>
    </source>
</evidence>
<dbReference type="PROSITE" id="PS51123">
    <property type="entry name" value="OMPA_2"/>
    <property type="match status" value="1"/>
</dbReference>